<organism evidence="1">
    <name type="scientific">marine sediment metagenome</name>
    <dbReference type="NCBI Taxonomy" id="412755"/>
    <lineage>
        <taxon>unclassified sequences</taxon>
        <taxon>metagenomes</taxon>
        <taxon>ecological metagenomes</taxon>
    </lineage>
</organism>
<dbReference type="EMBL" id="BARW01024200">
    <property type="protein sequence ID" value="GAI89435.1"/>
    <property type="molecule type" value="Genomic_DNA"/>
</dbReference>
<dbReference type="AlphaFoldDB" id="X1TPD7"/>
<dbReference type="PANTHER" id="PTHR13931">
    <property type="entry name" value="UBIQUITINATION FACTOR E4"/>
    <property type="match status" value="1"/>
</dbReference>
<proteinExistence type="predicted"/>
<sequence>MLRQVFRVTLNPEDTRDLHGHALIYLASTRDDLAEQSAPLQLNIDVIEAAIAEAASQAPGGKTFKYLLACFKRVSRTTRSTKYSNAEDPKHSILAETRRLCMSYCVFAITMPEMFGDNVQPGNPLVEHMLSDPESDSGICFDFLNEASSRFDEDESIKDAMVSAVEELSRQLATKSMLGEERVYVNGLRNFLRFPKLVVAITKSPLFLPEGVEAQKIETDTLLGPFFRLSPMQQ</sequence>
<dbReference type="GO" id="GO:0034450">
    <property type="term" value="F:ubiquitin-ubiquitin ligase activity"/>
    <property type="evidence" value="ECO:0007669"/>
    <property type="project" value="InterPro"/>
</dbReference>
<dbReference type="GO" id="GO:0005737">
    <property type="term" value="C:cytoplasm"/>
    <property type="evidence" value="ECO:0007669"/>
    <property type="project" value="TreeGrafter"/>
</dbReference>
<name>X1TPD7_9ZZZZ</name>
<dbReference type="PANTHER" id="PTHR13931:SF2">
    <property type="entry name" value="UBIQUITIN CONJUGATION FACTOR E4 B"/>
    <property type="match status" value="1"/>
</dbReference>
<dbReference type="InterPro" id="IPR045132">
    <property type="entry name" value="UBE4"/>
</dbReference>
<comment type="caution">
    <text evidence="1">The sequence shown here is derived from an EMBL/GenBank/DDBJ whole genome shotgun (WGS) entry which is preliminary data.</text>
</comment>
<feature type="non-terminal residue" evidence="1">
    <location>
        <position position="234"/>
    </location>
</feature>
<dbReference type="GO" id="GO:0036503">
    <property type="term" value="P:ERAD pathway"/>
    <property type="evidence" value="ECO:0007669"/>
    <property type="project" value="InterPro"/>
</dbReference>
<protein>
    <submittedName>
        <fullName evidence="1">Uncharacterized protein</fullName>
    </submittedName>
</protein>
<gene>
    <name evidence="1" type="ORF">S12H4_39946</name>
</gene>
<accession>X1TPD7</accession>
<dbReference type="GO" id="GO:0005634">
    <property type="term" value="C:nucleus"/>
    <property type="evidence" value="ECO:0007669"/>
    <property type="project" value="TreeGrafter"/>
</dbReference>
<dbReference type="GO" id="GO:0000151">
    <property type="term" value="C:ubiquitin ligase complex"/>
    <property type="evidence" value="ECO:0007669"/>
    <property type="project" value="InterPro"/>
</dbReference>
<reference evidence="1" key="1">
    <citation type="journal article" date="2014" name="Front. Microbiol.">
        <title>High frequency of phylogenetically diverse reductive dehalogenase-homologous genes in deep subseafloor sedimentary metagenomes.</title>
        <authorList>
            <person name="Kawai M."/>
            <person name="Futagami T."/>
            <person name="Toyoda A."/>
            <person name="Takaki Y."/>
            <person name="Nishi S."/>
            <person name="Hori S."/>
            <person name="Arai W."/>
            <person name="Tsubouchi T."/>
            <person name="Morono Y."/>
            <person name="Uchiyama I."/>
            <person name="Ito T."/>
            <person name="Fujiyama A."/>
            <person name="Inagaki F."/>
            <person name="Takami H."/>
        </authorList>
    </citation>
    <scope>NUCLEOTIDE SEQUENCE</scope>
    <source>
        <strain evidence="1">Expedition CK06-06</strain>
    </source>
</reference>
<evidence type="ECO:0000313" key="1">
    <source>
        <dbReference type="EMBL" id="GAI89435.1"/>
    </source>
</evidence>
<dbReference type="GO" id="GO:0000209">
    <property type="term" value="P:protein polyubiquitination"/>
    <property type="evidence" value="ECO:0007669"/>
    <property type="project" value="TreeGrafter"/>
</dbReference>